<dbReference type="AlphaFoldDB" id="A0A5C4JVH6"/>
<reference evidence="1 2" key="2">
    <citation type="submission" date="2019-06" db="EMBL/GenBank/DDBJ databases">
        <title>Martelella lutilitoris sp. nov., isolated from a tidal mudflat.</title>
        <authorList>
            <person name="Kim Y.-J."/>
        </authorList>
    </citation>
    <scope>NUCLEOTIDE SEQUENCE [LARGE SCALE GENOMIC DNA]</scope>
    <source>
        <strain evidence="1 2">GH2-6</strain>
    </source>
</reference>
<dbReference type="PANTHER" id="PTHR11102:SF160">
    <property type="entry name" value="ERAD-ASSOCIATED E3 UBIQUITIN-PROTEIN LIGASE COMPONENT HRD3"/>
    <property type="match status" value="1"/>
</dbReference>
<dbReference type="PANTHER" id="PTHR11102">
    <property type="entry name" value="SEL-1-LIKE PROTEIN"/>
    <property type="match status" value="1"/>
</dbReference>
<dbReference type="InterPro" id="IPR006597">
    <property type="entry name" value="Sel1-like"/>
</dbReference>
<dbReference type="SMART" id="SM00671">
    <property type="entry name" value="SEL1"/>
    <property type="match status" value="7"/>
</dbReference>
<name>A0A5C4JVH6_9HYPH</name>
<dbReference type="Gene3D" id="1.25.40.10">
    <property type="entry name" value="Tetratricopeptide repeat domain"/>
    <property type="match status" value="3"/>
</dbReference>
<dbReference type="EMBL" id="VCLB01000002">
    <property type="protein sequence ID" value="TNB49244.1"/>
    <property type="molecule type" value="Genomic_DNA"/>
</dbReference>
<dbReference type="InterPro" id="IPR050767">
    <property type="entry name" value="Sel1_AlgK"/>
</dbReference>
<dbReference type="RefSeq" id="WP_138747274.1">
    <property type="nucleotide sequence ID" value="NZ_VCLB01000002.1"/>
</dbReference>
<dbReference type="InterPro" id="IPR011990">
    <property type="entry name" value="TPR-like_helical_dom_sf"/>
</dbReference>
<comment type="caution">
    <text evidence="1">The sequence shown here is derived from an EMBL/GenBank/DDBJ whole genome shotgun (WGS) entry which is preliminary data.</text>
</comment>
<gene>
    <name evidence="1" type="ORF">FF124_04450</name>
</gene>
<dbReference type="SUPFAM" id="SSF81901">
    <property type="entry name" value="HCP-like"/>
    <property type="match status" value="2"/>
</dbReference>
<proteinExistence type="predicted"/>
<protein>
    <submittedName>
        <fullName evidence="1">Sel1 repeat family protein</fullName>
    </submittedName>
</protein>
<dbReference type="Pfam" id="PF08238">
    <property type="entry name" value="Sel1"/>
    <property type="match status" value="7"/>
</dbReference>
<dbReference type="OrthoDB" id="7802124at2"/>
<reference evidence="1 2" key="1">
    <citation type="submission" date="2019-05" db="EMBL/GenBank/DDBJ databases">
        <authorList>
            <person name="Lee S.D."/>
        </authorList>
    </citation>
    <scope>NUCLEOTIDE SEQUENCE [LARGE SCALE GENOMIC DNA]</scope>
    <source>
        <strain evidence="1 2">GH2-6</strain>
    </source>
</reference>
<evidence type="ECO:0000313" key="2">
    <source>
        <dbReference type="Proteomes" id="UP000307874"/>
    </source>
</evidence>
<accession>A0A5C4JVH6</accession>
<sequence length="925" mass="101038">MTEHANTAGSRIFRVAFAVLLSAVVFSAGVSTAYAEKPAIDFRPPDIQPAKVCAQRKSDDMLKLQWSSWDGERLPPGIEYRDLDTELARLRNIDANKYFDTIKKAYNLRAKVDPYYNRTAYLLDMISLYVKAERFADLRETGFVAELEATGPAASAATVNFLGDLYLEGRAVPQNEQRGLQRKLQAAYNGNPNAVLDLAERTAMGQSVPGWDMPPKLAFTLGFSSLLGNLDSGICERVRRIARAFETGEVIAQDHALAEEWYRFAAELGDPEAAWKAARYQLSGDGLAQDDTLLMRYLTQAYEAGIVPARLAMGSLYEQGRLLTQDPVAAMRIYDALAADGSEDGLIAAIRLQERQGIVTEEDKQKYRERLVTLARFPDAPGWPFSRLGTMLQDESGLFAQESARENLFQEAAKRDDPEGKLQLGRLYLQRGDEADRQKAIALFEDLVAEDGKSLAIDDLRNALLCRAPDGPETDRWAPWQALDPDNLPELPDHIEAKDLAKPEIADALARLQAAALGGSGQAAGRLTTILSDLKPTQFEDIVAHWRAMMTGRAGGEASVLQAAYAAAPDDASRTDVFDALKALADGGDPYAKTALAEIYLADVPADEVIDDETLEKATDLIEAVGGSVKGSSLWRLDDAYRAAGKKQFQPSDAMLAEIATVGDFEAMLFAAARSADEETADFYYDRALSIMPCDLNALARKARYALDAGRPDDALNALDAALALSPEQAWQQVKLADIYLALGSIDDRKEAYDLYVAAFRQGYEPAVWRLLDWFSSGDGPFYDEALHEELLLHQLRNASPAALYSAVAKLRSAPKSVFDNVLAQFDLKDAYRSAANAGEPVAMRELSKLLLQDGSTPDDVKEAAKWLTGAASAGDPEAMMMLAQSYAFGLGVEPSAEKARQWLQAAASAGDETAGTLLSIMRVQ</sequence>
<keyword evidence="2" id="KW-1185">Reference proteome</keyword>
<evidence type="ECO:0000313" key="1">
    <source>
        <dbReference type="EMBL" id="TNB49244.1"/>
    </source>
</evidence>
<organism evidence="1 2">
    <name type="scientific">Martelella lutilitoris</name>
    <dbReference type="NCBI Taxonomy" id="2583532"/>
    <lineage>
        <taxon>Bacteria</taxon>
        <taxon>Pseudomonadati</taxon>
        <taxon>Pseudomonadota</taxon>
        <taxon>Alphaproteobacteria</taxon>
        <taxon>Hyphomicrobiales</taxon>
        <taxon>Aurantimonadaceae</taxon>
        <taxon>Martelella</taxon>
    </lineage>
</organism>
<dbReference type="Proteomes" id="UP000307874">
    <property type="component" value="Unassembled WGS sequence"/>
</dbReference>
<dbReference type="SUPFAM" id="SSF48452">
    <property type="entry name" value="TPR-like"/>
    <property type="match status" value="1"/>
</dbReference>
<dbReference type="Pfam" id="PF14559">
    <property type="entry name" value="TPR_19"/>
    <property type="match status" value="1"/>
</dbReference>